<evidence type="ECO:0000256" key="1">
    <source>
        <dbReference type="SAM" id="MobiDB-lite"/>
    </source>
</evidence>
<sequence length="272" mass="30656">VCMMLCYADIIVRIKYVTFYENEKINSLVVWALGAYPIEQEDYNIEMSLGKIIPEFYGDNRRAKMIVSTSTHVAILNKVVESNKCPFKMSLVGIPQELPSEVKDNTVIKTLVSDFSGQEHNFTVKVVFSRYNHYLTCLKDSIHSQESLIFVFSNKKRFFDSDASQNLLASKSNKASDDPSGSDLNSAGCSDSTNRARTNSFNGSFNDGSVDVENEYFIDSDYAVSDCSQDEEENSGKDSKYKKKVFCNKEKEPVERSLHSRSSLYRSSSGNV</sequence>
<feature type="non-terminal residue" evidence="2">
    <location>
        <position position="1"/>
    </location>
</feature>
<dbReference type="Proteomes" id="UP000789405">
    <property type="component" value="Unassembled WGS sequence"/>
</dbReference>
<keyword evidence="3" id="KW-1185">Reference proteome</keyword>
<evidence type="ECO:0000313" key="3">
    <source>
        <dbReference type="Proteomes" id="UP000789405"/>
    </source>
</evidence>
<accession>A0A9N9NKP9</accession>
<proteinExistence type="predicted"/>
<protein>
    <submittedName>
        <fullName evidence="2">21922_t:CDS:1</fullName>
    </submittedName>
</protein>
<feature type="compositionally biased region" description="Polar residues" evidence="1">
    <location>
        <begin position="182"/>
        <end position="193"/>
    </location>
</feature>
<name>A0A9N9NKP9_9GLOM</name>
<comment type="caution">
    <text evidence="2">The sequence shown here is derived from an EMBL/GenBank/DDBJ whole genome shotgun (WGS) entry which is preliminary data.</text>
</comment>
<organism evidence="2 3">
    <name type="scientific">Dentiscutata erythropus</name>
    <dbReference type="NCBI Taxonomy" id="1348616"/>
    <lineage>
        <taxon>Eukaryota</taxon>
        <taxon>Fungi</taxon>
        <taxon>Fungi incertae sedis</taxon>
        <taxon>Mucoromycota</taxon>
        <taxon>Glomeromycotina</taxon>
        <taxon>Glomeromycetes</taxon>
        <taxon>Diversisporales</taxon>
        <taxon>Gigasporaceae</taxon>
        <taxon>Dentiscutata</taxon>
    </lineage>
</organism>
<dbReference type="AlphaFoldDB" id="A0A9N9NKP9"/>
<gene>
    <name evidence="2" type="ORF">DERYTH_LOCUS16142</name>
</gene>
<reference evidence="2" key="1">
    <citation type="submission" date="2021-06" db="EMBL/GenBank/DDBJ databases">
        <authorList>
            <person name="Kallberg Y."/>
            <person name="Tangrot J."/>
            <person name="Rosling A."/>
        </authorList>
    </citation>
    <scope>NUCLEOTIDE SEQUENCE</scope>
    <source>
        <strain evidence="2">MA453B</strain>
    </source>
</reference>
<dbReference type="EMBL" id="CAJVPY010013773">
    <property type="protein sequence ID" value="CAG8742602.1"/>
    <property type="molecule type" value="Genomic_DNA"/>
</dbReference>
<feature type="region of interest" description="Disordered" evidence="1">
    <location>
        <begin position="252"/>
        <end position="272"/>
    </location>
</feature>
<feature type="region of interest" description="Disordered" evidence="1">
    <location>
        <begin position="170"/>
        <end position="193"/>
    </location>
</feature>
<feature type="compositionally biased region" description="Low complexity" evidence="1">
    <location>
        <begin position="260"/>
        <end position="272"/>
    </location>
</feature>
<evidence type="ECO:0000313" key="2">
    <source>
        <dbReference type="EMBL" id="CAG8742602.1"/>
    </source>
</evidence>